<evidence type="ECO:0000256" key="5">
    <source>
        <dbReference type="ARBA" id="ARBA00022723"/>
    </source>
</evidence>
<dbReference type="InterPro" id="IPR005839">
    <property type="entry name" value="Methylthiotransferase"/>
</dbReference>
<keyword evidence="2" id="KW-0004">4Fe-4S</keyword>
<evidence type="ECO:0000256" key="6">
    <source>
        <dbReference type="ARBA" id="ARBA00023004"/>
    </source>
</evidence>
<dbReference type="PROSITE" id="PS01278">
    <property type="entry name" value="MTTASE_RADICAL"/>
    <property type="match status" value="1"/>
</dbReference>
<keyword evidence="3 11" id="KW-0808">Transferase</keyword>
<dbReference type="PANTHER" id="PTHR11918">
    <property type="entry name" value="RADICAL SAM PROTEINS"/>
    <property type="match status" value="1"/>
</dbReference>
<dbReference type="SFLD" id="SFLDS00029">
    <property type="entry name" value="Radical_SAM"/>
    <property type="match status" value="1"/>
</dbReference>
<name>A0A2W5N357_SPHMC</name>
<feature type="domain" description="Radical SAM core" evidence="10">
    <location>
        <begin position="152"/>
        <end position="381"/>
    </location>
</feature>
<keyword evidence="7" id="KW-0411">Iron-sulfur</keyword>
<feature type="domain" description="MTTase N-terminal" evidence="9">
    <location>
        <begin position="7"/>
        <end position="109"/>
    </location>
</feature>
<dbReference type="Gene3D" id="3.80.30.20">
    <property type="entry name" value="tm_1862 like domain"/>
    <property type="match status" value="1"/>
</dbReference>
<evidence type="ECO:0000256" key="3">
    <source>
        <dbReference type="ARBA" id="ARBA00022679"/>
    </source>
</evidence>
<dbReference type="InterPro" id="IPR058240">
    <property type="entry name" value="rSAM_sf"/>
</dbReference>
<comment type="cofactor">
    <cofactor evidence="1">
        <name>[4Fe-4S] cluster</name>
        <dbReference type="ChEBI" id="CHEBI:49883"/>
    </cofactor>
</comment>
<comment type="caution">
    <text evidence="11">The sequence shown here is derived from an EMBL/GenBank/DDBJ whole genome shotgun (WGS) entry which is preliminary data.</text>
</comment>
<dbReference type="PANTHER" id="PTHR11918:SF45">
    <property type="entry name" value="THREONYLCARBAMOYLADENOSINE TRNA METHYLTHIOTRANSFERASE"/>
    <property type="match status" value="1"/>
</dbReference>
<dbReference type="InterPro" id="IPR023404">
    <property type="entry name" value="rSAM_horseshoe"/>
</dbReference>
<dbReference type="SFLD" id="SFLDG01082">
    <property type="entry name" value="B12-binding_domain_containing"/>
    <property type="match status" value="1"/>
</dbReference>
<keyword evidence="5" id="KW-0479">Metal-binding</keyword>
<dbReference type="SMART" id="SM00729">
    <property type="entry name" value="Elp3"/>
    <property type="match status" value="1"/>
</dbReference>
<dbReference type="Proteomes" id="UP000248597">
    <property type="component" value="Unassembled WGS sequence"/>
</dbReference>
<dbReference type="PROSITE" id="PS51449">
    <property type="entry name" value="MTTASE_N"/>
    <property type="match status" value="1"/>
</dbReference>
<dbReference type="PROSITE" id="PS51918">
    <property type="entry name" value="RADICAL_SAM"/>
    <property type="match status" value="1"/>
</dbReference>
<gene>
    <name evidence="11" type="ORF">DI569_15200</name>
</gene>
<dbReference type="GO" id="GO:0035598">
    <property type="term" value="F:tRNA (N(6)-L-threonylcarbamoyladenosine(37)-C(2))-methylthiotransferase activity"/>
    <property type="evidence" value="ECO:0007669"/>
    <property type="project" value="TreeGrafter"/>
</dbReference>
<dbReference type="InterPro" id="IPR020612">
    <property type="entry name" value="Methylthiotransferase_CS"/>
</dbReference>
<dbReference type="NCBIfam" id="TIGR00089">
    <property type="entry name" value="MiaB/RimO family radical SAM methylthiotransferase"/>
    <property type="match status" value="1"/>
</dbReference>
<sequence length="443" mass="47432">MTLLVRDRVEVVNFGCRLNIAEGEAVRTAAQRGTTRETIVFNSCAVTDEAVRQARQAVRRALRQRPDADVIVTGCAAELEAERFADMGARVVGNDAKGLAESYRANSGVSPRRRGPITDRRDIAPPGDGLPPSREHTAFSGATAVYTPALSGADHARAFLGVQTGCSHSCTFCATVLARGTARSAAIGSVLESARTALARGQREIVLTGVDLASYGDDSGTSLAALIEALLALPVERLRLSSLDPDRIDDALFALLTQEARIMPHVHLSLQAGDDMVLTRMKRRHRRADAVALVRRLKAARPAIAIGADLIAGFPTEDEAMFANSLALIDDIDIVFGHIFPYSPRAGTPAARMPQVARPVARARAAALREANERRRQAWLDTQIGRTAAMLVERDGRTGHAENFAALTLAAPAAPGNILPVRLVGRDGDRLIAAAIEKRERTA</sequence>
<dbReference type="InterPro" id="IPR038135">
    <property type="entry name" value="Methylthiotransferase_N_sf"/>
</dbReference>
<dbReference type="InterPro" id="IPR007197">
    <property type="entry name" value="rSAM"/>
</dbReference>
<dbReference type="Pfam" id="PF04055">
    <property type="entry name" value="Radical_SAM"/>
    <property type="match status" value="1"/>
</dbReference>
<reference evidence="11 12" key="1">
    <citation type="submission" date="2017-08" db="EMBL/GenBank/DDBJ databases">
        <title>Infants hospitalized years apart are colonized by the same room-sourced microbial strains.</title>
        <authorList>
            <person name="Brooks B."/>
            <person name="Olm M.R."/>
            <person name="Firek B.A."/>
            <person name="Baker R."/>
            <person name="Thomas B.C."/>
            <person name="Morowitz M.J."/>
            <person name="Banfield J.F."/>
        </authorList>
    </citation>
    <scope>NUCLEOTIDE SEQUENCE [LARGE SCALE GENOMIC DNA]</scope>
    <source>
        <strain evidence="11">S2_005_003_R2_47</strain>
    </source>
</reference>
<evidence type="ECO:0000313" key="11">
    <source>
        <dbReference type="EMBL" id="PZQ20520.1"/>
    </source>
</evidence>
<evidence type="ECO:0000259" key="9">
    <source>
        <dbReference type="PROSITE" id="PS51449"/>
    </source>
</evidence>
<dbReference type="EMBL" id="QFPJ01000056">
    <property type="protein sequence ID" value="PZQ20520.1"/>
    <property type="molecule type" value="Genomic_DNA"/>
</dbReference>
<evidence type="ECO:0000256" key="4">
    <source>
        <dbReference type="ARBA" id="ARBA00022691"/>
    </source>
</evidence>
<dbReference type="GO" id="GO:0051539">
    <property type="term" value="F:4 iron, 4 sulfur cluster binding"/>
    <property type="evidence" value="ECO:0007669"/>
    <property type="project" value="UniProtKB-KW"/>
</dbReference>
<evidence type="ECO:0000256" key="1">
    <source>
        <dbReference type="ARBA" id="ARBA00001966"/>
    </source>
</evidence>
<dbReference type="CDD" id="cd01335">
    <property type="entry name" value="Radical_SAM"/>
    <property type="match status" value="1"/>
</dbReference>
<dbReference type="Gene3D" id="3.40.50.12160">
    <property type="entry name" value="Methylthiotransferase, N-terminal domain"/>
    <property type="match status" value="1"/>
</dbReference>
<evidence type="ECO:0000259" key="10">
    <source>
        <dbReference type="PROSITE" id="PS51918"/>
    </source>
</evidence>
<dbReference type="SUPFAM" id="SSF102114">
    <property type="entry name" value="Radical SAM enzymes"/>
    <property type="match status" value="1"/>
</dbReference>
<proteinExistence type="predicted"/>
<dbReference type="InterPro" id="IPR013848">
    <property type="entry name" value="Methylthiotransferase_N"/>
</dbReference>
<accession>A0A2W5N357</accession>
<evidence type="ECO:0000256" key="8">
    <source>
        <dbReference type="SAM" id="MobiDB-lite"/>
    </source>
</evidence>
<feature type="region of interest" description="Disordered" evidence="8">
    <location>
        <begin position="103"/>
        <end position="131"/>
    </location>
</feature>
<evidence type="ECO:0000256" key="2">
    <source>
        <dbReference type="ARBA" id="ARBA00022485"/>
    </source>
</evidence>
<dbReference type="Pfam" id="PF00919">
    <property type="entry name" value="UPF0004"/>
    <property type="match status" value="1"/>
</dbReference>
<organism evidence="11 12">
    <name type="scientific">Sphingopyxis macrogoltabida</name>
    <name type="common">Sphingomonas macrogoltabidus</name>
    <dbReference type="NCBI Taxonomy" id="33050"/>
    <lineage>
        <taxon>Bacteria</taxon>
        <taxon>Pseudomonadati</taxon>
        <taxon>Pseudomonadota</taxon>
        <taxon>Alphaproteobacteria</taxon>
        <taxon>Sphingomonadales</taxon>
        <taxon>Sphingomonadaceae</taxon>
        <taxon>Sphingopyxis</taxon>
    </lineage>
</organism>
<keyword evidence="4" id="KW-0949">S-adenosyl-L-methionine</keyword>
<evidence type="ECO:0000313" key="12">
    <source>
        <dbReference type="Proteomes" id="UP000248597"/>
    </source>
</evidence>
<dbReference type="GO" id="GO:0046872">
    <property type="term" value="F:metal ion binding"/>
    <property type="evidence" value="ECO:0007669"/>
    <property type="project" value="UniProtKB-KW"/>
</dbReference>
<keyword evidence="6" id="KW-0408">Iron</keyword>
<dbReference type="AlphaFoldDB" id="A0A2W5N357"/>
<evidence type="ECO:0000256" key="7">
    <source>
        <dbReference type="ARBA" id="ARBA00023014"/>
    </source>
</evidence>
<dbReference type="InterPro" id="IPR006638">
    <property type="entry name" value="Elp3/MiaA/NifB-like_rSAM"/>
</dbReference>
<protein>
    <submittedName>
        <fullName evidence="11">tRNA (N(6)-L-threonylcarbamoyladenosine(37)-C(2))-methylthiotransferase MtaB</fullName>
    </submittedName>
</protein>